<accession>A0A2T7PXP3</accession>
<dbReference type="PANTHER" id="PTHR33480:SF1">
    <property type="entry name" value="TYR RECOMBINASE DOMAIN-CONTAINING PROTEIN"/>
    <property type="match status" value="1"/>
</dbReference>
<evidence type="ECO:0000313" key="1">
    <source>
        <dbReference type="EMBL" id="PVD38201.1"/>
    </source>
</evidence>
<dbReference type="AlphaFoldDB" id="A0A2T7PXP3"/>
<organism evidence="1 2">
    <name type="scientific">Pomacea canaliculata</name>
    <name type="common">Golden apple snail</name>
    <dbReference type="NCBI Taxonomy" id="400727"/>
    <lineage>
        <taxon>Eukaryota</taxon>
        <taxon>Metazoa</taxon>
        <taxon>Spiralia</taxon>
        <taxon>Lophotrochozoa</taxon>
        <taxon>Mollusca</taxon>
        <taxon>Gastropoda</taxon>
        <taxon>Caenogastropoda</taxon>
        <taxon>Architaenioglossa</taxon>
        <taxon>Ampullarioidea</taxon>
        <taxon>Ampullariidae</taxon>
        <taxon>Pomacea</taxon>
    </lineage>
</organism>
<name>A0A2T7PXP3_POMCA</name>
<comment type="caution">
    <text evidence="1">The sequence shown here is derived from an EMBL/GenBank/DDBJ whole genome shotgun (WGS) entry which is preliminary data.</text>
</comment>
<dbReference type="EMBL" id="PZQS01000001">
    <property type="protein sequence ID" value="PVD38201.1"/>
    <property type="molecule type" value="Genomic_DNA"/>
</dbReference>
<proteinExistence type="predicted"/>
<dbReference type="PANTHER" id="PTHR33480">
    <property type="entry name" value="SET DOMAIN-CONTAINING PROTEIN-RELATED"/>
    <property type="match status" value="1"/>
</dbReference>
<sequence length="139" mass="15631">MKFRKSKPNADIAAGLTKFETELLSKLVRIEIQGKRGRIVPILLTATLQKWVTTLLECRKDVGVMDTNCYFFARIGTDTHVRGSDVLREAGHATGERDEGAIKANRSHLQSTKEVYDAFVVCNHTCTPQLSARFEEHIL</sequence>
<dbReference type="Proteomes" id="UP000245119">
    <property type="component" value="Linkage Group LG1"/>
</dbReference>
<keyword evidence="2" id="KW-1185">Reference proteome</keyword>
<gene>
    <name evidence="1" type="ORF">C0Q70_00812</name>
</gene>
<dbReference type="OrthoDB" id="5376140at2759"/>
<evidence type="ECO:0000313" key="2">
    <source>
        <dbReference type="Proteomes" id="UP000245119"/>
    </source>
</evidence>
<reference evidence="1 2" key="1">
    <citation type="submission" date="2018-04" db="EMBL/GenBank/DDBJ databases">
        <title>The genome of golden apple snail Pomacea canaliculata provides insight into stress tolerance and invasive adaptation.</title>
        <authorList>
            <person name="Liu C."/>
            <person name="Liu B."/>
            <person name="Ren Y."/>
            <person name="Zhang Y."/>
            <person name="Wang H."/>
            <person name="Li S."/>
            <person name="Jiang F."/>
            <person name="Yin L."/>
            <person name="Zhang G."/>
            <person name="Qian W."/>
            <person name="Fan W."/>
        </authorList>
    </citation>
    <scope>NUCLEOTIDE SEQUENCE [LARGE SCALE GENOMIC DNA]</scope>
    <source>
        <strain evidence="1">SZHN2017</strain>
        <tissue evidence="1">Muscle</tissue>
    </source>
</reference>
<dbReference type="STRING" id="400727.A0A2T7PXP3"/>
<protein>
    <submittedName>
        <fullName evidence="1">Uncharacterized protein</fullName>
    </submittedName>
</protein>